<dbReference type="CDD" id="cd12107">
    <property type="entry name" value="Hemerythrin"/>
    <property type="match status" value="1"/>
</dbReference>
<gene>
    <name evidence="5" type="ordered locus">BURPS1710b_2831</name>
</gene>
<dbReference type="NCBIfam" id="TIGR02481">
    <property type="entry name" value="hemeryth_dom"/>
    <property type="match status" value="1"/>
</dbReference>
<dbReference type="GO" id="GO:0046872">
    <property type="term" value="F:metal ion binding"/>
    <property type="evidence" value="ECO:0007669"/>
    <property type="project" value="UniProtKB-KW"/>
</dbReference>
<feature type="domain" description="Hemerythrin-like" evidence="4">
    <location>
        <begin position="63"/>
        <end position="169"/>
    </location>
</feature>
<evidence type="ECO:0000313" key="6">
    <source>
        <dbReference type="Proteomes" id="UP000002700"/>
    </source>
</evidence>
<evidence type="ECO:0000259" key="4">
    <source>
        <dbReference type="Pfam" id="PF01814"/>
    </source>
</evidence>
<dbReference type="EnsemblBacteria" id="ABA49026">
    <property type="protein sequence ID" value="ABA49026"/>
    <property type="gene ID" value="BURPS1710b_2831"/>
</dbReference>
<dbReference type="InterPro" id="IPR035938">
    <property type="entry name" value="Hemerythrin-like_sf"/>
</dbReference>
<dbReference type="SUPFAM" id="SSF47188">
    <property type="entry name" value="Hemerythrin-like"/>
    <property type="match status" value="1"/>
</dbReference>
<accession>Q3JQD8</accession>
<keyword evidence="3" id="KW-0408">Iron</keyword>
<dbReference type="AlphaFoldDB" id="Q3JQD8"/>
<dbReference type="InterPro" id="IPR012312">
    <property type="entry name" value="Hemerythrin-like"/>
</dbReference>
<dbReference type="NCBIfam" id="NF002522">
    <property type="entry name" value="PRK01917.1"/>
    <property type="match status" value="1"/>
</dbReference>
<organism evidence="5 6">
    <name type="scientific">Burkholderia pseudomallei (strain 1710b)</name>
    <dbReference type="NCBI Taxonomy" id="320372"/>
    <lineage>
        <taxon>Bacteria</taxon>
        <taxon>Pseudomonadati</taxon>
        <taxon>Pseudomonadota</taxon>
        <taxon>Betaproteobacteria</taxon>
        <taxon>Burkholderiales</taxon>
        <taxon>Burkholderiaceae</taxon>
        <taxon>Burkholderia</taxon>
        <taxon>pseudomallei group</taxon>
    </lineage>
</organism>
<evidence type="ECO:0000256" key="3">
    <source>
        <dbReference type="ARBA" id="ARBA00023004"/>
    </source>
</evidence>
<dbReference type="KEGG" id="bpm:BURPS1710b_2831"/>
<keyword evidence="2" id="KW-0479">Metal-binding</keyword>
<dbReference type="PROSITE" id="PS00550">
    <property type="entry name" value="HEMERYTHRINS"/>
    <property type="match status" value="1"/>
</dbReference>
<dbReference type="Proteomes" id="UP000002700">
    <property type="component" value="Chromosome I"/>
</dbReference>
<comment type="similarity">
    <text evidence="1">Belongs to the hemerythrin family.</text>
</comment>
<dbReference type="EMBL" id="CP000124">
    <property type="protein sequence ID" value="ABA49026.1"/>
    <property type="molecule type" value="Genomic_DNA"/>
</dbReference>
<protein>
    <submittedName>
        <fullName evidence="5">Hemerythrin HHE cation binding domain subfamily, putative</fullName>
    </submittedName>
</protein>
<dbReference type="InterPro" id="IPR012827">
    <property type="entry name" value="Hemerythrin_metal-bd"/>
</dbReference>
<dbReference type="Gene3D" id="1.20.120.50">
    <property type="entry name" value="Hemerythrin-like"/>
    <property type="match status" value="1"/>
</dbReference>
<reference evidence="5 6" key="1">
    <citation type="submission" date="2005-09" db="EMBL/GenBank/DDBJ databases">
        <authorList>
            <person name="Woods D.E."/>
            <person name="Nierman W.C."/>
        </authorList>
    </citation>
    <scope>NUCLEOTIDE SEQUENCE [LARGE SCALE GENOMIC DNA]</scope>
    <source>
        <strain evidence="5 6">1710b</strain>
    </source>
</reference>
<dbReference type="InterPro" id="IPR016131">
    <property type="entry name" value="Haemerythrin_Fe_BS"/>
</dbReference>
<evidence type="ECO:0000256" key="2">
    <source>
        <dbReference type="ARBA" id="ARBA00022723"/>
    </source>
</evidence>
<evidence type="ECO:0000313" key="5">
    <source>
        <dbReference type="EMBL" id="ABA49026.1"/>
    </source>
</evidence>
<dbReference type="HOGENOM" id="CLU_086902_1_0_4"/>
<proteinExistence type="inferred from homology"/>
<sequence length="186" mass="21230">MRVRRRACAESTGTKIGEQAAALACTFEEAARRAASRITNHSVLPMQDLSTELAPELKLDDPFVDAVHTEFVQLLDAAARADDAHFLQAYDVWMDHCRQHFEREERWMASTKFGPQYCHAADHNEVLKVAADVREKLARDAQFELGRRLLVEVAEWFDQHVRTMDSMMVSHLKMLNFAMVDVPTEA</sequence>
<dbReference type="Pfam" id="PF01814">
    <property type="entry name" value="Hemerythrin"/>
    <property type="match status" value="1"/>
</dbReference>
<name>Q3JQD8_BURP1</name>
<evidence type="ECO:0000256" key="1">
    <source>
        <dbReference type="ARBA" id="ARBA00010587"/>
    </source>
</evidence>